<organism evidence="3 4">
    <name type="scientific">Variovorax ureilyticus</name>
    <dbReference type="NCBI Taxonomy" id="1836198"/>
    <lineage>
        <taxon>Bacteria</taxon>
        <taxon>Pseudomonadati</taxon>
        <taxon>Pseudomonadota</taxon>
        <taxon>Betaproteobacteria</taxon>
        <taxon>Burkholderiales</taxon>
        <taxon>Comamonadaceae</taxon>
        <taxon>Variovorax</taxon>
    </lineage>
</organism>
<proteinExistence type="inferred from homology"/>
<evidence type="ECO:0000313" key="3">
    <source>
        <dbReference type="EMBL" id="MEJ8815542.1"/>
    </source>
</evidence>
<evidence type="ECO:0000256" key="2">
    <source>
        <dbReference type="SAM" id="SignalP"/>
    </source>
</evidence>
<protein>
    <submittedName>
        <fullName evidence="3">Tripartite tricarboxylate transporter substrate binding protein</fullName>
    </submittedName>
</protein>
<dbReference type="SUPFAM" id="SSF53850">
    <property type="entry name" value="Periplasmic binding protein-like II"/>
    <property type="match status" value="1"/>
</dbReference>
<comment type="caution">
    <text evidence="3">The sequence shown here is derived from an EMBL/GenBank/DDBJ whole genome shotgun (WGS) entry which is preliminary data.</text>
</comment>
<dbReference type="Gene3D" id="3.40.190.10">
    <property type="entry name" value="Periplasmic binding protein-like II"/>
    <property type="match status" value="1"/>
</dbReference>
<dbReference type="EMBL" id="JBBKZU010000021">
    <property type="protein sequence ID" value="MEJ8815542.1"/>
    <property type="molecule type" value="Genomic_DNA"/>
</dbReference>
<keyword evidence="2" id="KW-0732">Signal</keyword>
<reference evidence="3 4" key="1">
    <citation type="submission" date="2024-03" db="EMBL/GenBank/DDBJ databases">
        <title>Novel species of the genus Variovorax.</title>
        <authorList>
            <person name="Liu Q."/>
            <person name="Xin Y.-H."/>
        </authorList>
    </citation>
    <scope>NUCLEOTIDE SEQUENCE [LARGE SCALE GENOMIC DNA]</scope>
    <source>
        <strain evidence="3 4">KACC 18899</strain>
    </source>
</reference>
<dbReference type="PANTHER" id="PTHR42928">
    <property type="entry name" value="TRICARBOXYLATE-BINDING PROTEIN"/>
    <property type="match status" value="1"/>
</dbReference>
<keyword evidence="4" id="KW-1185">Reference proteome</keyword>
<sequence length="324" mass="33715">MRFNILRKLAASAVVCAAAFSAAAAGTYPEKTVFLVIPFAPGGTNDIVGRLVASELSKKYPKSVIADNRAGGGGVVGWGQVAKAQPDGYTLLTSDMSFAIAAGLLPKLSFDPKKDFVPVSTVATVPFVVVVNAEVPAKTIQEFVALAKSKPGQLNYGSAGNGTNSHLAAELFKQKANVNLTHVPYKGAAAAMSDLMGHQIDVLFTALPTALSQIRSGRIRALMVTSNERVAVLPDVPSAKEAGLPEMEMNFWAGVAAPTGTPADVVEKLNADITASLASPSARKVLADQGLTPVGDSPADARAFMNSEIDRWAALVKSANIKPD</sequence>
<dbReference type="Proteomes" id="UP001365846">
    <property type="component" value="Unassembled WGS sequence"/>
</dbReference>
<feature type="signal peptide" evidence="2">
    <location>
        <begin position="1"/>
        <end position="24"/>
    </location>
</feature>
<gene>
    <name evidence="3" type="ORF">WKW77_31075</name>
</gene>
<dbReference type="Gene3D" id="3.40.190.150">
    <property type="entry name" value="Bordetella uptake gene, domain 1"/>
    <property type="match status" value="1"/>
</dbReference>
<accession>A0ABU8VPG0</accession>
<dbReference type="PANTHER" id="PTHR42928:SF5">
    <property type="entry name" value="BLR1237 PROTEIN"/>
    <property type="match status" value="1"/>
</dbReference>
<comment type="similarity">
    <text evidence="1">Belongs to the UPF0065 (bug) family.</text>
</comment>
<dbReference type="InterPro" id="IPR042100">
    <property type="entry name" value="Bug_dom1"/>
</dbReference>
<evidence type="ECO:0000313" key="4">
    <source>
        <dbReference type="Proteomes" id="UP001365846"/>
    </source>
</evidence>
<dbReference type="Pfam" id="PF03401">
    <property type="entry name" value="TctC"/>
    <property type="match status" value="1"/>
</dbReference>
<name>A0ABU8VPG0_9BURK</name>
<evidence type="ECO:0000256" key="1">
    <source>
        <dbReference type="ARBA" id="ARBA00006987"/>
    </source>
</evidence>
<dbReference type="InterPro" id="IPR005064">
    <property type="entry name" value="BUG"/>
</dbReference>
<dbReference type="PIRSF" id="PIRSF017082">
    <property type="entry name" value="YflP"/>
    <property type="match status" value="1"/>
</dbReference>
<feature type="chain" id="PRO_5045413127" evidence="2">
    <location>
        <begin position="25"/>
        <end position="324"/>
    </location>
</feature>
<dbReference type="CDD" id="cd13578">
    <property type="entry name" value="PBP2_Bug27"/>
    <property type="match status" value="1"/>
</dbReference>
<dbReference type="RefSeq" id="WP_340360747.1">
    <property type="nucleotide sequence ID" value="NZ_JBBKZU010000021.1"/>
</dbReference>